<dbReference type="Gene3D" id="2.130.10.10">
    <property type="entry name" value="YVTN repeat-like/Quinoprotein amine dehydrogenase"/>
    <property type="match status" value="7"/>
</dbReference>
<dbReference type="InterPro" id="IPR026444">
    <property type="entry name" value="Secre_tail"/>
</dbReference>
<dbReference type="EMBL" id="JADKGY010000006">
    <property type="protein sequence ID" value="MBK9982252.1"/>
    <property type="molecule type" value="Genomic_DNA"/>
</dbReference>
<dbReference type="GO" id="GO:0015979">
    <property type="term" value="P:photosynthesis"/>
    <property type="evidence" value="ECO:0007669"/>
    <property type="project" value="UniProtKB-KW"/>
</dbReference>
<evidence type="ECO:0000256" key="1">
    <source>
        <dbReference type="ARBA" id="ARBA00022531"/>
    </source>
</evidence>
<keyword evidence="1" id="KW-0602">Photosynthesis</keyword>
<dbReference type="GO" id="GO:0009523">
    <property type="term" value="C:photosystem II"/>
    <property type="evidence" value="ECO:0007669"/>
    <property type="project" value="UniProtKB-KW"/>
</dbReference>
<evidence type="ECO:0000259" key="5">
    <source>
        <dbReference type="Pfam" id="PF19408"/>
    </source>
</evidence>
<dbReference type="Pfam" id="PF14870">
    <property type="entry name" value="PSII_BNR"/>
    <property type="match status" value="3"/>
</dbReference>
<dbReference type="Pfam" id="PF18962">
    <property type="entry name" value="Por_Secre_tail"/>
    <property type="match status" value="1"/>
</dbReference>
<feature type="domain" description="Secretion system C-terminal sorting" evidence="4">
    <location>
        <begin position="1476"/>
        <end position="1548"/>
    </location>
</feature>
<evidence type="ECO:0000256" key="2">
    <source>
        <dbReference type="ARBA" id="ARBA00023276"/>
    </source>
</evidence>
<evidence type="ECO:0000313" key="6">
    <source>
        <dbReference type="EMBL" id="MBK9982252.1"/>
    </source>
</evidence>
<organism evidence="6 7">
    <name type="scientific">Candidatus Opimibacter skivensis</name>
    <dbReference type="NCBI Taxonomy" id="2982028"/>
    <lineage>
        <taxon>Bacteria</taxon>
        <taxon>Pseudomonadati</taxon>
        <taxon>Bacteroidota</taxon>
        <taxon>Saprospiria</taxon>
        <taxon>Saprospirales</taxon>
        <taxon>Saprospiraceae</taxon>
        <taxon>Candidatus Opimibacter</taxon>
    </lineage>
</organism>
<protein>
    <submittedName>
        <fullName evidence="6">T9SS type A sorting domain-containing protein</fullName>
    </submittedName>
</protein>
<dbReference type="NCBIfam" id="TIGR04183">
    <property type="entry name" value="Por_Secre_tail"/>
    <property type="match status" value="1"/>
</dbReference>
<keyword evidence="2" id="KW-0604">Photosystem II</keyword>
<sequence>MHDINFDGPYGLAVGTDATIYTTTNSGKSWVKGQATDSSKILVTVLVVPGTSGKFMLAGGDNNLILSEDGGKLWKTTYNYIPNTYKVQSLPDGTLIALGSDFGLKSFNKGKIWFAFNMPGMGVTAGHFTSLMNGWVALGPQFKQQVWVTTNGGTTWSLRDPLKHSLINSIQMVNDQVGYLASTDFIYETTDGGYHWLPMQDIAAEGGISDLCVVDDGVLWSCMNDGSVYFSTSGVWNRIDPKLLNGNKTLGIWANLQGEVWMVGKYSSILYSPNFGKDWSDQIPAAKQTMFAPSFANGFVGMVGGSDGAILRTTNSGAKWEKITFPVSENFQGLEMIDDQVAVAGSKSGKVFLTLNQGNSWNVIGSGFGPISDLKSFNQFEILVTTENGKIFKTTNSGSNWTLVFNNANDHFLGIDFFDHSTGWVTGWNGKILVTHDEGDTWTTLYKDKISKFSDVHFTSFLEGWVISSDNTDTIWHTLNGGSTWQKNVLPVKTSWNAISFMNGQTGWIAGGSDSYGVVLRTDDGGASWYTTHVSPEDLLGVYALPGQETVWAVGYGGNIVKYAACTSPPQIVELRVNAEPCTGDTVSVTAEVNNVDQFEWTYPEGWILLGNSNSSSIQFIAGATPGNITLNGTNACQGNSVQLSAAVTPVAMPIVVIALNQDIIVSNAPSGYFQWLLNGVPIEGANDFQFQPIVSGSYQLMYTTFTSGCVTTSNVLDVTVEPLQNGDWVRQNPFPFLSQMYDVDFDGKYGLAVGADAAIFTTSNGGKTWIQGKGTDSTKILTTAYVVPGHSGQLMLAGGDNNLILTNDGGKLWTTSHNYIPNVYKIESLSDGTLIALGSDFGLRSTDNGLLWFAFNMPGMGVTAGHFTSVMNGWVAYGSFNNAQVYVTTDGGTTWNIRDAQKHALISSIDMLDDQVGYLASRDFVFKTIDGGVTWNQLQPVSVDGGINDLHVADGNNLWTSLNNGSVYFSTNSGASWREVNPNVINSNKTLGIWANATGEAWTVGKYISILYTSDYGVTWTDQIPASKQTLFEPNFYNEFVGMVGGSDGTIMRTKNSGAKWEPVKFSRDENFFGLNMIDDKIVVAGSSSGKVFLTEDQGDTWTVIGQNLGQITDLKAFNQFEIIVTIANGKIYRTNDGGAQWNAVYNNPSDQLFALEFADHQTGWAAGWKGKILVTNDGGDTWQTQYSDGRNHFNDVHFTSPSDGWAVSSSITDTIWHTSNGGQNWTKSQLPVTTFWRAVSFMDQNIGWVAGGSNGYGVILRTDNGGASWYLSHESPDALLGIYAVPGQEAAWSTGFGGNIMKYSSCSAPPSISEIRGNLEPCAGDTVNFVVEFTGVDLFDWTYPSDWHVLGNSNTSSIQFVVGTDSGLVSVRGRDACGDSTAVLTAVVSPIIPPELTISLENDTLVSGVTSGLFQWLFNGAPIIDANDPTFHPFVSGTYQLHLTTFTSGCETFSNEIDYIVTGTKYVDQNRLLVYPNPASQILYIKYSDGKSIPQGSKISLINTDGKIVISTMSGSDHLYVHGVPAGMYIVRIENSYELLFKKITIE</sequence>
<evidence type="ECO:0000259" key="4">
    <source>
        <dbReference type="Pfam" id="PF18962"/>
    </source>
</evidence>
<proteinExistence type="predicted"/>
<feature type="domain" description="PKD-like" evidence="5">
    <location>
        <begin position="577"/>
        <end position="643"/>
    </location>
</feature>
<dbReference type="InterPro" id="IPR028203">
    <property type="entry name" value="PSII_CF48-like_dom"/>
</dbReference>
<feature type="domain" description="PKD-like" evidence="5">
    <location>
        <begin position="1311"/>
        <end position="1385"/>
    </location>
</feature>
<gene>
    <name evidence="6" type="ORF">IPP15_07490</name>
</gene>
<dbReference type="Pfam" id="PF19408">
    <property type="entry name" value="PKD_6"/>
    <property type="match status" value="2"/>
</dbReference>
<name>A0A9D7SUS5_9BACT</name>
<reference evidence="6 7" key="1">
    <citation type="submission" date="2020-10" db="EMBL/GenBank/DDBJ databases">
        <title>Connecting structure to function with the recovery of over 1000 high-quality activated sludge metagenome-assembled genomes encoding full-length rRNA genes using long-read sequencing.</title>
        <authorList>
            <person name="Singleton C.M."/>
            <person name="Petriglieri F."/>
            <person name="Kristensen J.M."/>
            <person name="Kirkegaard R.H."/>
            <person name="Michaelsen T.Y."/>
            <person name="Andersen M.H."/>
            <person name="Karst S.M."/>
            <person name="Dueholm M.S."/>
            <person name="Nielsen P.H."/>
            <person name="Albertsen M."/>
        </authorList>
    </citation>
    <scope>NUCLEOTIDE SEQUENCE [LARGE SCALE GENOMIC DNA]</scope>
    <source>
        <strain evidence="6">Ribe_18-Q3-R11-54_MAXAC.273</strain>
    </source>
</reference>
<dbReference type="PANTHER" id="PTHR47199:SF2">
    <property type="entry name" value="PHOTOSYSTEM II STABILITY_ASSEMBLY FACTOR HCF136, CHLOROPLASTIC"/>
    <property type="match status" value="1"/>
</dbReference>
<dbReference type="SUPFAM" id="SSF110296">
    <property type="entry name" value="Oligoxyloglucan reducing end-specific cellobiohydrolase"/>
    <property type="match status" value="7"/>
</dbReference>
<dbReference type="InterPro" id="IPR045829">
    <property type="entry name" value="PKD_6"/>
</dbReference>
<feature type="domain" description="Photosynthesis system II assembly factor Ycf48/Hcf136-like" evidence="3">
    <location>
        <begin position="452"/>
        <end position="536"/>
    </location>
</feature>
<evidence type="ECO:0000259" key="3">
    <source>
        <dbReference type="Pfam" id="PF14870"/>
    </source>
</evidence>
<feature type="domain" description="Photosynthesis system II assembly factor Ycf48/Hcf136-like" evidence="3">
    <location>
        <begin position="1153"/>
        <end position="1231"/>
    </location>
</feature>
<dbReference type="InterPro" id="IPR015943">
    <property type="entry name" value="WD40/YVTN_repeat-like_dom_sf"/>
</dbReference>
<evidence type="ECO:0000313" key="7">
    <source>
        <dbReference type="Proteomes" id="UP000808337"/>
    </source>
</evidence>
<dbReference type="Proteomes" id="UP000808337">
    <property type="component" value="Unassembled WGS sequence"/>
</dbReference>
<dbReference type="PANTHER" id="PTHR47199">
    <property type="entry name" value="PHOTOSYSTEM II STABILITY/ASSEMBLY FACTOR HCF136, CHLOROPLASTIC"/>
    <property type="match status" value="1"/>
</dbReference>
<feature type="domain" description="Photosynthesis system II assembly factor Ycf48/Hcf136-like" evidence="3">
    <location>
        <begin position="1030"/>
        <end position="1149"/>
    </location>
</feature>
<accession>A0A9D7SUS5</accession>
<comment type="caution">
    <text evidence="6">The sequence shown here is derived from an EMBL/GenBank/DDBJ whole genome shotgun (WGS) entry which is preliminary data.</text>
</comment>